<dbReference type="GO" id="GO:0070006">
    <property type="term" value="F:metalloaminopeptidase activity"/>
    <property type="evidence" value="ECO:0007669"/>
    <property type="project" value="UniProtKB-UniRule"/>
</dbReference>
<evidence type="ECO:0000313" key="9">
    <source>
        <dbReference type="EMBL" id="OHA59783.1"/>
    </source>
</evidence>
<dbReference type="SUPFAM" id="SSF55920">
    <property type="entry name" value="Creatinase/aminopeptidase"/>
    <property type="match status" value="1"/>
</dbReference>
<feature type="binding site" evidence="6">
    <location>
        <position position="174"/>
    </location>
    <ligand>
        <name>a divalent metal cation</name>
        <dbReference type="ChEBI" id="CHEBI:60240"/>
        <label>2</label>
        <note>catalytic</note>
    </ligand>
</feature>
<keyword evidence="5 6" id="KW-0378">Hydrolase</keyword>
<dbReference type="HAMAP" id="MF_01974">
    <property type="entry name" value="MetAP_1"/>
    <property type="match status" value="1"/>
</dbReference>
<dbReference type="Gene3D" id="3.90.230.10">
    <property type="entry name" value="Creatinase/methionine aminopeptidase superfamily"/>
    <property type="match status" value="1"/>
</dbReference>
<keyword evidence="4 6" id="KW-0479">Metal-binding</keyword>
<dbReference type="Pfam" id="PF00557">
    <property type="entry name" value="Peptidase_M24"/>
    <property type="match status" value="1"/>
</dbReference>
<dbReference type="InterPro" id="IPR000994">
    <property type="entry name" value="Pept_M24"/>
</dbReference>
<evidence type="ECO:0000256" key="3">
    <source>
        <dbReference type="ARBA" id="ARBA00022670"/>
    </source>
</evidence>
<evidence type="ECO:0000256" key="1">
    <source>
        <dbReference type="ARBA" id="ARBA00002521"/>
    </source>
</evidence>
<dbReference type="InterPro" id="IPR002467">
    <property type="entry name" value="Pept_M24A_MAP1"/>
</dbReference>
<dbReference type="PRINTS" id="PR00599">
    <property type="entry name" value="MAPEPTIDASE"/>
</dbReference>
<dbReference type="GO" id="GO:0046872">
    <property type="term" value="F:metal ion binding"/>
    <property type="evidence" value="ECO:0007669"/>
    <property type="project" value="UniProtKB-UniRule"/>
</dbReference>
<comment type="function">
    <text evidence="1 6">Removes the N-terminal methionine from nascent proteins. The N-terminal methionine is often cleaved when the second residue in the primary sequence is small and uncharged (Met-Ala-, Cys, Gly, Pro, Ser, Thr, or Val). Requires deformylation of the N(alpha)-formylated initiator methionine before it can be hydrolyzed.</text>
</comment>
<evidence type="ECO:0000256" key="5">
    <source>
        <dbReference type="ARBA" id="ARBA00022801"/>
    </source>
</evidence>
<organism evidence="9 10">
    <name type="scientific">Candidatus Vogelbacteria bacterium RIFOXYD1_FULL_46_19</name>
    <dbReference type="NCBI Taxonomy" id="1802439"/>
    <lineage>
        <taxon>Bacteria</taxon>
        <taxon>Candidatus Vogeliibacteriota</taxon>
    </lineage>
</organism>
<feature type="binding site" evidence="6">
    <location>
        <position position="238"/>
    </location>
    <ligand>
        <name>a divalent metal cation</name>
        <dbReference type="ChEBI" id="CHEBI:60240"/>
        <label>1</label>
    </ligand>
</feature>
<evidence type="ECO:0000256" key="4">
    <source>
        <dbReference type="ARBA" id="ARBA00022723"/>
    </source>
</evidence>
<comment type="caution">
    <text evidence="9">The sequence shown here is derived from an EMBL/GenBank/DDBJ whole genome shotgun (WGS) entry which is preliminary data.</text>
</comment>
<dbReference type="GO" id="GO:0004239">
    <property type="term" value="F:initiator methionyl aminopeptidase activity"/>
    <property type="evidence" value="ECO:0007669"/>
    <property type="project" value="UniProtKB-UniRule"/>
</dbReference>
<comment type="catalytic activity">
    <reaction evidence="6 7">
        <text>Release of N-terminal amino acids, preferentially methionine, from peptides and arylamides.</text>
        <dbReference type="EC" id="3.4.11.18"/>
    </reaction>
</comment>
<name>A0A1G2QHD9_9BACT</name>
<evidence type="ECO:0000256" key="6">
    <source>
        <dbReference type="HAMAP-Rule" id="MF_01974"/>
    </source>
</evidence>
<keyword evidence="3 6" id="KW-0645">Protease</keyword>
<evidence type="ECO:0000256" key="7">
    <source>
        <dbReference type="RuleBase" id="RU003653"/>
    </source>
</evidence>
<dbReference type="PANTHER" id="PTHR43330">
    <property type="entry name" value="METHIONINE AMINOPEPTIDASE"/>
    <property type="match status" value="1"/>
</dbReference>
<dbReference type="PANTHER" id="PTHR43330:SF27">
    <property type="entry name" value="METHIONINE AMINOPEPTIDASE"/>
    <property type="match status" value="1"/>
</dbReference>
<dbReference type="GO" id="GO:0005829">
    <property type="term" value="C:cytosol"/>
    <property type="evidence" value="ECO:0007669"/>
    <property type="project" value="TreeGrafter"/>
</dbReference>
<feature type="binding site" evidence="6">
    <location>
        <position position="111"/>
    </location>
    <ligand>
        <name>a divalent metal cation</name>
        <dbReference type="ChEBI" id="CHEBI:60240"/>
        <label>1</label>
    </ligand>
</feature>
<dbReference type="InterPro" id="IPR036005">
    <property type="entry name" value="Creatinase/aminopeptidase-like"/>
</dbReference>
<feature type="binding site" evidence="6">
    <location>
        <position position="83"/>
    </location>
    <ligand>
        <name>substrate</name>
    </ligand>
</feature>
<evidence type="ECO:0000259" key="8">
    <source>
        <dbReference type="Pfam" id="PF00557"/>
    </source>
</evidence>
<feature type="binding site" evidence="6">
    <location>
        <position position="181"/>
    </location>
    <ligand>
        <name>substrate</name>
    </ligand>
</feature>
<sequence length="254" mass="26862">MIRLKNEQEIKILRAGGKRLAGLIERLSEELKPGLKTGELDDLAQELIAEAGDRPAFLNYRPEGAILAYPAALCVSINEEIVHGIPGGRVINDGDLVTLDLGLIHQGLVTDMARSFSIGEPSPEVAKLLMVTREALDIGIAAARPQGTVGDIGAAIEDYVTAAGFGLARDLSGHGVGFAVHEDPQVPNYGRPGEGAKLEPGLVIAIEPMVLAGREKTKLLGDGYTFITADGSLCAHFEHTIAITETGVEILTIK</sequence>
<dbReference type="STRING" id="1802439.A2589_03000"/>
<dbReference type="AlphaFoldDB" id="A0A1G2QHD9"/>
<dbReference type="EC" id="3.4.11.18" evidence="6 7"/>
<dbReference type="InterPro" id="IPR001714">
    <property type="entry name" value="Pept_M24_MAP"/>
</dbReference>
<feature type="domain" description="Peptidase M24" evidence="8">
    <location>
        <begin position="13"/>
        <end position="245"/>
    </location>
</feature>
<feature type="binding site" evidence="6">
    <location>
        <position position="100"/>
    </location>
    <ligand>
        <name>a divalent metal cation</name>
        <dbReference type="ChEBI" id="CHEBI:60240"/>
        <label>1</label>
    </ligand>
</feature>
<feature type="binding site" evidence="6">
    <location>
        <position position="111"/>
    </location>
    <ligand>
        <name>a divalent metal cation</name>
        <dbReference type="ChEBI" id="CHEBI:60240"/>
        <label>2</label>
        <note>catalytic</note>
    </ligand>
</feature>
<feature type="binding site" evidence="6">
    <location>
        <position position="238"/>
    </location>
    <ligand>
        <name>a divalent metal cation</name>
        <dbReference type="ChEBI" id="CHEBI:60240"/>
        <label>2</label>
        <note>catalytic</note>
    </ligand>
</feature>
<keyword evidence="2 6" id="KW-0031">Aminopeptidase</keyword>
<protein>
    <recommendedName>
        <fullName evidence="6 7">Methionine aminopeptidase</fullName>
        <shortName evidence="6">MAP</shortName>
        <shortName evidence="6">MetAP</shortName>
        <ecNumber evidence="6 7">3.4.11.18</ecNumber>
    </recommendedName>
    <alternativeName>
        <fullName evidence="6">Peptidase M</fullName>
    </alternativeName>
</protein>
<dbReference type="EMBL" id="MHTK01000005">
    <property type="protein sequence ID" value="OHA59783.1"/>
    <property type="molecule type" value="Genomic_DNA"/>
</dbReference>
<comment type="similarity">
    <text evidence="6">Belongs to the peptidase M24A family. Methionine aminopeptidase type 1 subfamily.</text>
</comment>
<evidence type="ECO:0000256" key="2">
    <source>
        <dbReference type="ARBA" id="ARBA00022438"/>
    </source>
</evidence>
<gene>
    <name evidence="6" type="primary">map</name>
    <name evidence="9" type="ORF">A2589_03000</name>
</gene>
<dbReference type="Proteomes" id="UP000177838">
    <property type="component" value="Unassembled WGS sequence"/>
</dbReference>
<evidence type="ECO:0000313" key="10">
    <source>
        <dbReference type="Proteomes" id="UP000177838"/>
    </source>
</evidence>
<accession>A0A1G2QHD9</accession>
<comment type="subunit">
    <text evidence="6">Monomer.</text>
</comment>
<feature type="binding site" evidence="6">
    <location>
        <position position="207"/>
    </location>
    <ligand>
        <name>a divalent metal cation</name>
        <dbReference type="ChEBI" id="CHEBI:60240"/>
        <label>2</label>
        <note>catalytic</note>
    </ligand>
</feature>
<dbReference type="GO" id="GO:0006508">
    <property type="term" value="P:proteolysis"/>
    <property type="evidence" value="ECO:0007669"/>
    <property type="project" value="UniProtKB-KW"/>
</dbReference>
<dbReference type="CDD" id="cd01086">
    <property type="entry name" value="MetAP1"/>
    <property type="match status" value="1"/>
</dbReference>
<proteinExistence type="inferred from homology"/>
<comment type="cofactor">
    <cofactor evidence="6">
        <name>Co(2+)</name>
        <dbReference type="ChEBI" id="CHEBI:48828"/>
    </cofactor>
    <cofactor evidence="6">
        <name>Zn(2+)</name>
        <dbReference type="ChEBI" id="CHEBI:29105"/>
    </cofactor>
    <cofactor evidence="6">
        <name>Mn(2+)</name>
        <dbReference type="ChEBI" id="CHEBI:29035"/>
    </cofactor>
    <cofactor evidence="6">
        <name>Fe(2+)</name>
        <dbReference type="ChEBI" id="CHEBI:29033"/>
    </cofactor>
    <text evidence="6">Binds 2 divalent metal cations per subunit. Has a high-affinity and a low affinity metal-binding site. The true nature of the physiological cofactor is under debate. The enzyme is active with cobalt, zinc, manganese or divalent iron ions. Most likely, methionine aminopeptidases function as mononuclear Fe(2+)-metalloproteases under physiological conditions, and the catalytically relevant metal-binding site has been assigned to the histidine-containing high-affinity site.</text>
</comment>
<reference evidence="9 10" key="1">
    <citation type="journal article" date="2016" name="Nat. Commun.">
        <title>Thousands of microbial genomes shed light on interconnected biogeochemical processes in an aquifer system.</title>
        <authorList>
            <person name="Anantharaman K."/>
            <person name="Brown C.T."/>
            <person name="Hug L.A."/>
            <person name="Sharon I."/>
            <person name="Castelle C.J."/>
            <person name="Probst A.J."/>
            <person name="Thomas B.C."/>
            <person name="Singh A."/>
            <person name="Wilkins M.J."/>
            <person name="Karaoz U."/>
            <person name="Brodie E.L."/>
            <person name="Williams K.H."/>
            <person name="Hubbard S.S."/>
            <person name="Banfield J.F."/>
        </authorList>
    </citation>
    <scope>NUCLEOTIDE SEQUENCE [LARGE SCALE GENOMIC DNA]</scope>
</reference>
<dbReference type="NCBIfam" id="TIGR00500">
    <property type="entry name" value="met_pdase_I"/>
    <property type="match status" value="1"/>
</dbReference>